<gene>
    <name evidence="9" type="ORF">L211DRAFT_201181</name>
</gene>
<dbReference type="FunFam" id="3.30.1390.20:FF:000010">
    <property type="entry name" value="Large subunit ribosomal protein L30"/>
    <property type="match status" value="1"/>
</dbReference>
<dbReference type="Gene3D" id="3.30.1390.20">
    <property type="entry name" value="Ribosomal protein L30, ferredoxin-like fold domain"/>
    <property type="match status" value="1"/>
</dbReference>
<dbReference type="CDD" id="cd01658">
    <property type="entry name" value="Ribosomal_L30"/>
    <property type="match status" value="1"/>
</dbReference>
<comment type="similarity">
    <text evidence="2">Belongs to the universal ribosomal protein uL30 family.</text>
</comment>
<evidence type="ECO:0000256" key="4">
    <source>
        <dbReference type="ARBA" id="ARBA00023128"/>
    </source>
</evidence>
<dbReference type="GO" id="GO:0003735">
    <property type="term" value="F:structural constituent of ribosome"/>
    <property type="evidence" value="ECO:0007669"/>
    <property type="project" value="InterPro"/>
</dbReference>
<comment type="function">
    <text evidence="7">Component of the mitochondrial ribosome (mitoribosome), a dedicated translation machinery responsible for the synthesis of mitochondrial genome-encoded proteins, including at least some of the essential transmembrane subunits of the mitochondrial respiratory chain. The mitoribosomes are attached to the mitochondrial inner membrane and translation products are cotranslationally integrated into the membrane.</text>
</comment>
<dbReference type="STRING" id="1051890.A0A3N4LMH2"/>
<dbReference type="OrthoDB" id="509901at2759"/>
<keyword evidence="10" id="KW-1185">Reference proteome</keyword>
<dbReference type="InterPro" id="IPR016082">
    <property type="entry name" value="Ribosomal_uL30_ferredoxin-like"/>
</dbReference>
<evidence type="ECO:0000256" key="6">
    <source>
        <dbReference type="ARBA" id="ARBA00035281"/>
    </source>
</evidence>
<evidence type="ECO:0000256" key="7">
    <source>
        <dbReference type="ARBA" id="ARBA00037226"/>
    </source>
</evidence>
<evidence type="ECO:0000256" key="2">
    <source>
        <dbReference type="ARBA" id="ARBA00007594"/>
    </source>
</evidence>
<dbReference type="PANTHER" id="PTHR15892:SF2">
    <property type="entry name" value="LARGE RIBOSOMAL SUBUNIT PROTEIN UL30M"/>
    <property type="match status" value="1"/>
</dbReference>
<feature type="domain" description="Large ribosomal subunit protein uL30-like ferredoxin-like fold" evidence="8">
    <location>
        <begin position="4"/>
        <end position="54"/>
    </location>
</feature>
<organism evidence="9 10">
    <name type="scientific">Terfezia boudieri ATCC MYA-4762</name>
    <dbReference type="NCBI Taxonomy" id="1051890"/>
    <lineage>
        <taxon>Eukaryota</taxon>
        <taxon>Fungi</taxon>
        <taxon>Dikarya</taxon>
        <taxon>Ascomycota</taxon>
        <taxon>Pezizomycotina</taxon>
        <taxon>Pezizomycetes</taxon>
        <taxon>Pezizales</taxon>
        <taxon>Pezizaceae</taxon>
        <taxon>Terfezia</taxon>
    </lineage>
</organism>
<keyword evidence="4" id="KW-0496">Mitochondrion</keyword>
<dbReference type="AlphaFoldDB" id="A0A3N4LMH2"/>
<evidence type="ECO:0000259" key="8">
    <source>
        <dbReference type="Pfam" id="PF00327"/>
    </source>
</evidence>
<dbReference type="Proteomes" id="UP000267821">
    <property type="component" value="Unassembled WGS sequence"/>
</dbReference>
<dbReference type="EMBL" id="ML121543">
    <property type="protein sequence ID" value="RPB24006.1"/>
    <property type="molecule type" value="Genomic_DNA"/>
</dbReference>
<evidence type="ECO:0000256" key="5">
    <source>
        <dbReference type="ARBA" id="ARBA00023274"/>
    </source>
</evidence>
<proteinExistence type="inferred from homology"/>
<dbReference type="GO" id="GO:0015934">
    <property type="term" value="C:large ribosomal subunit"/>
    <property type="evidence" value="ECO:0007669"/>
    <property type="project" value="InterPro"/>
</dbReference>
<protein>
    <recommendedName>
        <fullName evidence="6">Large ribosomal subunit protein uL30m</fullName>
    </recommendedName>
</protein>
<dbReference type="GO" id="GO:0005739">
    <property type="term" value="C:mitochondrion"/>
    <property type="evidence" value="ECO:0007669"/>
    <property type="project" value="UniProtKB-SubCell"/>
</dbReference>
<evidence type="ECO:0000313" key="10">
    <source>
        <dbReference type="Proteomes" id="UP000267821"/>
    </source>
</evidence>
<keyword evidence="5" id="KW-0687">Ribonucleoprotein</keyword>
<name>A0A3N4LMH2_9PEZI</name>
<dbReference type="InterPro" id="IPR036919">
    <property type="entry name" value="Ribo_uL30_ferredoxin-like_sf"/>
</dbReference>
<dbReference type="PANTHER" id="PTHR15892">
    <property type="entry name" value="MITOCHONDRIAL RIBOSOMAL PROTEIN L30"/>
    <property type="match status" value="1"/>
</dbReference>
<dbReference type="FunCoup" id="A0A3N4LMH2">
    <property type="interactions" value="157"/>
</dbReference>
<evidence type="ECO:0000313" key="9">
    <source>
        <dbReference type="EMBL" id="RPB24006.1"/>
    </source>
</evidence>
<reference evidence="9 10" key="1">
    <citation type="journal article" date="2018" name="Nat. Ecol. Evol.">
        <title>Pezizomycetes genomes reveal the molecular basis of ectomycorrhizal truffle lifestyle.</title>
        <authorList>
            <person name="Murat C."/>
            <person name="Payen T."/>
            <person name="Noel B."/>
            <person name="Kuo A."/>
            <person name="Morin E."/>
            <person name="Chen J."/>
            <person name="Kohler A."/>
            <person name="Krizsan K."/>
            <person name="Balestrini R."/>
            <person name="Da Silva C."/>
            <person name="Montanini B."/>
            <person name="Hainaut M."/>
            <person name="Levati E."/>
            <person name="Barry K.W."/>
            <person name="Belfiori B."/>
            <person name="Cichocki N."/>
            <person name="Clum A."/>
            <person name="Dockter R.B."/>
            <person name="Fauchery L."/>
            <person name="Guy J."/>
            <person name="Iotti M."/>
            <person name="Le Tacon F."/>
            <person name="Lindquist E.A."/>
            <person name="Lipzen A."/>
            <person name="Malagnac F."/>
            <person name="Mello A."/>
            <person name="Molinier V."/>
            <person name="Miyauchi S."/>
            <person name="Poulain J."/>
            <person name="Riccioni C."/>
            <person name="Rubini A."/>
            <person name="Sitrit Y."/>
            <person name="Splivallo R."/>
            <person name="Traeger S."/>
            <person name="Wang M."/>
            <person name="Zifcakova L."/>
            <person name="Wipf D."/>
            <person name="Zambonelli A."/>
            <person name="Paolocci F."/>
            <person name="Nowrousian M."/>
            <person name="Ottonello S."/>
            <person name="Baldrian P."/>
            <person name="Spatafora J.W."/>
            <person name="Henrissat B."/>
            <person name="Nagy L.G."/>
            <person name="Aury J.M."/>
            <person name="Wincker P."/>
            <person name="Grigoriev I.V."/>
            <person name="Bonfante P."/>
            <person name="Martin F.M."/>
        </authorList>
    </citation>
    <scope>NUCLEOTIDE SEQUENCE [LARGE SCALE GENOMIC DNA]</scope>
    <source>
        <strain evidence="9 10">ATCC MYA-4762</strain>
    </source>
</reference>
<dbReference type="Pfam" id="PF00327">
    <property type="entry name" value="Ribosomal_L30"/>
    <property type="match status" value="1"/>
</dbReference>
<dbReference type="NCBIfam" id="TIGR01308">
    <property type="entry name" value="rpmD_bact"/>
    <property type="match status" value="1"/>
</dbReference>
<evidence type="ECO:0000256" key="1">
    <source>
        <dbReference type="ARBA" id="ARBA00004173"/>
    </source>
</evidence>
<dbReference type="InParanoid" id="A0A3N4LMH2"/>
<dbReference type="SUPFAM" id="SSF55129">
    <property type="entry name" value="Ribosomal protein L30p/L7e"/>
    <property type="match status" value="1"/>
</dbReference>
<dbReference type="InterPro" id="IPR005996">
    <property type="entry name" value="Ribosomal_uL30_bac-type"/>
</dbReference>
<keyword evidence="3 9" id="KW-0689">Ribosomal protein</keyword>
<sequence>MQYFKVTLIRSGIGMPKRVNGILQALGLHKRMRTVYHPVSPDIAGMIFKVKELVAVSEVDYKLSQKEQHELRKPPKGYYVEIPAQEAGRI</sequence>
<accession>A0A3N4LMH2</accession>
<evidence type="ECO:0000256" key="3">
    <source>
        <dbReference type="ARBA" id="ARBA00022980"/>
    </source>
</evidence>
<dbReference type="GO" id="GO:0006412">
    <property type="term" value="P:translation"/>
    <property type="evidence" value="ECO:0007669"/>
    <property type="project" value="InterPro"/>
</dbReference>
<comment type="subcellular location">
    <subcellularLocation>
        <location evidence="1">Mitochondrion</location>
    </subcellularLocation>
</comment>